<dbReference type="RefSeq" id="WP_172690095.1">
    <property type="nucleotide sequence ID" value="NZ_KY978631.1"/>
</dbReference>
<keyword evidence="1" id="KW-0614">Plasmid</keyword>
<name>A0A223DQE6_KLEPN</name>
<dbReference type="AlphaFoldDB" id="A0A223DQE6"/>
<evidence type="ECO:0000313" key="1">
    <source>
        <dbReference type="EMBL" id="ASS84925.1"/>
    </source>
</evidence>
<reference evidence="1" key="1">
    <citation type="submission" date="2019-05" db="EMBL/GenBank/DDBJ databases">
        <title>Complete sequence of plasmid p447-IMP harbouring the metallo-beta-lactamase gene blaIMP-8.</title>
        <authorList>
            <person name="Zhan Z."/>
            <person name="Feng J."/>
            <person name="Jiang X."/>
            <person name="Liang Q."/>
            <person name="Liang L."/>
            <person name="Yuan M."/>
            <person name="Fang H."/>
            <person name="Li P."/>
            <person name="Zhou D."/>
        </authorList>
    </citation>
    <scope>NUCLEOTIDE SEQUENCE</scope>
    <source>
        <strain evidence="1">447</strain>
        <plasmid evidence="1">p447-IMP</plasmid>
    </source>
</reference>
<protein>
    <submittedName>
        <fullName evidence="1">P-type type IV secretion, mating pair formation protein TrbM</fullName>
    </submittedName>
</protein>
<organism evidence="1">
    <name type="scientific">Klebsiella pneumoniae</name>
    <dbReference type="NCBI Taxonomy" id="573"/>
    <lineage>
        <taxon>Bacteria</taxon>
        <taxon>Pseudomonadati</taxon>
        <taxon>Pseudomonadota</taxon>
        <taxon>Gammaproteobacteria</taxon>
        <taxon>Enterobacterales</taxon>
        <taxon>Enterobacteriaceae</taxon>
        <taxon>Klebsiella/Raoultella group</taxon>
        <taxon>Klebsiella</taxon>
        <taxon>Klebsiella pneumoniae complex</taxon>
    </lineage>
</organism>
<accession>A0A223DQE6</accession>
<dbReference type="InterPro" id="IPR009989">
    <property type="entry name" value="TrbM"/>
</dbReference>
<proteinExistence type="predicted"/>
<gene>
    <name evidence="1" type="primary">trbM</name>
</gene>
<dbReference type="EMBL" id="KY978631">
    <property type="protein sequence ID" value="ASS84925.1"/>
    <property type="molecule type" value="Genomic_DNA"/>
</dbReference>
<dbReference type="Pfam" id="PF07424">
    <property type="entry name" value="TrbM"/>
    <property type="match status" value="1"/>
</dbReference>
<geneLocation type="plasmid" evidence="1">
    <name>p447-IMP</name>
</geneLocation>
<sequence length="182" mass="20273">MKIKNFVFASIFIGFSAHSTSNNSNQVLTGEVALSCEAILCLSTSKTPGECNEALSHFYSINAKKLSDKIKKRKKFLSLCPASSEEGMPALNDAIANGAGRCDASYLNRVMLQEKITHECKGGYKDETCKVITWKRISSDLPGYCKVYRDNDFTDLGLKFIGNSVWQKEKDFNKNPNGHWVN</sequence>